<feature type="transmembrane region" description="Helical" evidence="1">
    <location>
        <begin position="109"/>
        <end position="132"/>
    </location>
</feature>
<dbReference type="EMBL" id="CP058689">
    <property type="protein sequence ID" value="QLH12984.1"/>
    <property type="molecule type" value="Genomic_DNA"/>
</dbReference>
<feature type="transmembrane region" description="Helical" evidence="1">
    <location>
        <begin position="321"/>
        <end position="341"/>
    </location>
</feature>
<feature type="transmembrane region" description="Helical" evidence="1">
    <location>
        <begin position="152"/>
        <end position="182"/>
    </location>
</feature>
<keyword evidence="1" id="KW-1133">Transmembrane helix</keyword>
<dbReference type="Proteomes" id="UP000509322">
    <property type="component" value="Chromosome 1"/>
</dbReference>
<dbReference type="PANTHER" id="PTHR35342">
    <property type="entry name" value="TRICARBOXYLIC TRANSPORT PROTEIN"/>
    <property type="match status" value="1"/>
</dbReference>
<dbReference type="PANTHER" id="PTHR35342:SF5">
    <property type="entry name" value="TRICARBOXYLIC TRANSPORT PROTEIN"/>
    <property type="match status" value="1"/>
</dbReference>
<dbReference type="Pfam" id="PF01970">
    <property type="entry name" value="TctA"/>
    <property type="match status" value="1"/>
</dbReference>
<reference evidence="3 4" key="1">
    <citation type="submission" date="2020-07" db="EMBL/GenBank/DDBJ databases">
        <title>The complete genome of Paracoccus pantotrophus ACCC 10489.</title>
        <authorList>
            <person name="Si Y."/>
        </authorList>
    </citation>
    <scope>NUCLEOTIDE SEQUENCE [LARGE SCALE GENOMIC DNA]</scope>
    <source>
        <strain evidence="4">ACCC 10489</strain>
    </source>
</reference>
<evidence type="ECO:0000313" key="4">
    <source>
        <dbReference type="Proteomes" id="UP000509322"/>
    </source>
</evidence>
<organism evidence="3 4">
    <name type="scientific">Paracoccus pantotrophus</name>
    <name type="common">Thiosphaera pantotropha</name>
    <dbReference type="NCBI Taxonomy" id="82367"/>
    <lineage>
        <taxon>Bacteria</taxon>
        <taxon>Pseudomonadati</taxon>
        <taxon>Pseudomonadota</taxon>
        <taxon>Alphaproteobacteria</taxon>
        <taxon>Rhodobacterales</taxon>
        <taxon>Paracoccaceae</taxon>
        <taxon>Paracoccus</taxon>
    </lineage>
</organism>
<gene>
    <name evidence="3" type="ORF">HYQ43_01355</name>
</gene>
<name>A0A7H9BNU3_PARPN</name>
<dbReference type="InterPro" id="IPR002823">
    <property type="entry name" value="DUF112_TM"/>
</dbReference>
<evidence type="ECO:0000313" key="3">
    <source>
        <dbReference type="EMBL" id="QLH12984.1"/>
    </source>
</evidence>
<keyword evidence="1" id="KW-0472">Membrane</keyword>
<dbReference type="AlphaFoldDB" id="A0A7H9BNU3"/>
<feature type="domain" description="DUF112" evidence="2">
    <location>
        <begin position="20"/>
        <end position="438"/>
    </location>
</feature>
<evidence type="ECO:0000256" key="1">
    <source>
        <dbReference type="SAM" id="Phobius"/>
    </source>
</evidence>
<sequence>MEFFQHILLGFETAVSLQNLAYCFLGVLVGTAIGVLPGLGPTATIAMLLPITYGLQPEAALIMLAGIYYGSQYGGSTTAILVNLPGEVSSVVTCLDGYQMARKGRAGTALAVAALGSFFAGTVATVLIAAFAPLLTSFAFEFGPTEYFSLMLLGLIGAVVLAHGSLVKAIAMVLLGLLLGLIGTDVNSGVQRFTFGLADLTDGIDVVGVAMGAFAFTEIIRNLEKREAREILINKVRGLMLTRSEVREAAPAVLRGTALGSILGVLPGGGSLLGAFASYAVEKKLSKTPERFGTGEIKGVAGPESANNAGAQTSFIPMLTLGIPATAVMALMMGAMMIHNIQPGPGVMTSNPALFWGLIASMWIGNAMLVVLNLPLIGLWIKLLSVPYKVLYPAILIFCVIGSFSINNSVFDIYVAAFFGLVGYVFSKLKCEPAPLLLGFVIGPLLEENFRRAMLLSRGDGTVFFTEPLSAIMLAMAAGLVLLLALPTIRKEREQVFVEEE</sequence>
<keyword evidence="1" id="KW-0812">Transmembrane</keyword>
<feature type="transmembrane region" description="Helical" evidence="1">
    <location>
        <begin position="353"/>
        <end position="374"/>
    </location>
</feature>
<protein>
    <submittedName>
        <fullName evidence="3">Tripartite tricarboxylate transporter permease</fullName>
    </submittedName>
</protein>
<dbReference type="RefSeq" id="WP_179921288.1">
    <property type="nucleotide sequence ID" value="NZ_CP058689.1"/>
</dbReference>
<accession>A0A7H9BNU3</accession>
<proteinExistence type="predicted"/>
<feature type="transmembrane region" description="Helical" evidence="1">
    <location>
        <begin position="470"/>
        <end position="489"/>
    </location>
</feature>
<evidence type="ECO:0000259" key="2">
    <source>
        <dbReference type="Pfam" id="PF01970"/>
    </source>
</evidence>